<evidence type="ECO:0000256" key="2">
    <source>
        <dbReference type="ARBA" id="ARBA00022741"/>
    </source>
</evidence>
<organism evidence="5 6">
    <name type="scientific">Macrostomum lignano</name>
    <dbReference type="NCBI Taxonomy" id="282301"/>
    <lineage>
        <taxon>Eukaryota</taxon>
        <taxon>Metazoa</taxon>
        <taxon>Spiralia</taxon>
        <taxon>Lophotrochozoa</taxon>
        <taxon>Platyhelminthes</taxon>
        <taxon>Rhabditophora</taxon>
        <taxon>Macrostomorpha</taxon>
        <taxon>Macrostomida</taxon>
        <taxon>Macrostomidae</taxon>
        <taxon>Macrostomum</taxon>
    </lineage>
</organism>
<dbReference type="PANTHER" id="PTHR10606:SF44">
    <property type="entry name" value="6-PHOSPHOFRUCTO 2-KINASE_FRUCTOSE 2,6-BISPHOSPHATASE LONG FORM"/>
    <property type="match status" value="1"/>
</dbReference>
<proteinExistence type="inferred from homology"/>
<reference evidence="6" key="1">
    <citation type="submission" date="2016-11" db="UniProtKB">
        <authorList>
            <consortium name="WormBaseParasite"/>
        </authorList>
    </citation>
    <scope>IDENTIFICATION</scope>
</reference>
<dbReference type="SMART" id="SM00855">
    <property type="entry name" value="PGAM"/>
    <property type="match status" value="1"/>
</dbReference>
<dbReference type="GO" id="GO:0005524">
    <property type="term" value="F:ATP binding"/>
    <property type="evidence" value="ECO:0007669"/>
    <property type="project" value="UniProtKB-KW"/>
</dbReference>
<evidence type="ECO:0000313" key="6">
    <source>
        <dbReference type="WBParaSite" id="maker-uti_cns_0001487-snap-gene-0.7-mRNA-1"/>
    </source>
</evidence>
<dbReference type="InterPro" id="IPR013079">
    <property type="entry name" value="6Phosfructo_kin"/>
</dbReference>
<accession>A0A1I8GD93</accession>
<dbReference type="Gene3D" id="3.40.50.300">
    <property type="entry name" value="P-loop containing nucleotide triphosphate hydrolases"/>
    <property type="match status" value="1"/>
</dbReference>
<keyword evidence="4" id="KW-0067">ATP-binding</keyword>
<dbReference type="InterPro" id="IPR029033">
    <property type="entry name" value="His_PPase_superfam"/>
</dbReference>
<dbReference type="OrthoDB" id="267323at2759"/>
<keyword evidence="2" id="KW-0547">Nucleotide-binding</keyword>
<dbReference type="PANTHER" id="PTHR10606">
    <property type="entry name" value="6-PHOSPHOFRUCTO-2-KINASE/FRUCTOSE-2,6-BISPHOSPHATASE"/>
    <property type="match status" value="1"/>
</dbReference>
<evidence type="ECO:0000256" key="1">
    <source>
        <dbReference type="ARBA" id="ARBA00008408"/>
    </source>
</evidence>
<dbReference type="GO" id="GO:0003873">
    <property type="term" value="F:6-phosphofructo-2-kinase activity"/>
    <property type="evidence" value="ECO:0007669"/>
    <property type="project" value="InterPro"/>
</dbReference>
<dbReference type="PRINTS" id="PR00991">
    <property type="entry name" value="6PFRUCTKNASE"/>
</dbReference>
<dbReference type="Gene3D" id="3.40.50.1240">
    <property type="entry name" value="Phosphoglycerate mutase-like"/>
    <property type="match status" value="1"/>
</dbReference>
<dbReference type="Proteomes" id="UP000095280">
    <property type="component" value="Unplaced"/>
</dbReference>
<sequence>MKTMNSDLVSSTPNGHAAVDPEDRQCNSFSSVIQELSKKKHEHCMHCKESLCNICEDIENEIAKVLSSDPTKGGASISVEGLSAADKIIERSLGPRPRTKSICPTHSYVPQGIRPTVIVLVGLPARGKTYISKKLTRYLNWIGIQTKVFNLGDYRRRITSETSHDFFNPSNLEAARVREECARMALEDMTQYLNSECGEIAVFDATNSTRRRRQHLLEHCEAENFRSFFVESVCDNDEIIEANILEVKINNPDYQTVIDKEAAVRDFRQRIDNYKSEYEPLDETLDKELSFIKIFNQGERFLINRLDGNIQSRIVYYLMNIKVNHNRCIYLMRHGESMLNQMGRIGGDSDLSERGRQFARQLGAWVDERNTRDKPQLRVWTSHMRRTIQTAAFIKTRHSLEHWKALNEIDAGVCEGLTYEEIEAKFPDDFAARDKDKFNYRYPGGESYGDLVARLEPVIMELERQSHVLVVCHQAVARCLLAYFMDIGHDELPYVKVPLHTIIRLTPAPYGCRVDHFDLDVPCVNTHRDKPEESPDEAEDEAEHAEAGDQVGRCQWLSQKNINARNRTVSQTLPQLSAR</sequence>
<evidence type="ECO:0000313" key="5">
    <source>
        <dbReference type="Proteomes" id="UP000095280"/>
    </source>
</evidence>
<dbReference type="SUPFAM" id="SSF52540">
    <property type="entry name" value="P-loop containing nucleoside triphosphate hydrolases"/>
    <property type="match status" value="1"/>
</dbReference>
<dbReference type="WBParaSite" id="maker-uti_cns_0001487-snap-gene-0.7-mRNA-1">
    <property type="protein sequence ID" value="maker-uti_cns_0001487-snap-gene-0.7-mRNA-1"/>
    <property type="gene ID" value="maker-uti_cns_0001487-snap-gene-0.7"/>
</dbReference>
<dbReference type="InterPro" id="IPR001345">
    <property type="entry name" value="PG/BPGM_mutase_AS"/>
</dbReference>
<dbReference type="InterPro" id="IPR013078">
    <property type="entry name" value="His_Pase_superF_clade-1"/>
</dbReference>
<dbReference type="GO" id="GO:0006003">
    <property type="term" value="P:fructose 2,6-bisphosphate metabolic process"/>
    <property type="evidence" value="ECO:0007669"/>
    <property type="project" value="InterPro"/>
</dbReference>
<dbReference type="Pfam" id="PF01591">
    <property type="entry name" value="6PF2K"/>
    <property type="match status" value="1"/>
</dbReference>
<protein>
    <submittedName>
        <fullName evidence="6">6PF2K domain-containing protein</fullName>
    </submittedName>
</protein>
<evidence type="ECO:0000256" key="3">
    <source>
        <dbReference type="ARBA" id="ARBA00022801"/>
    </source>
</evidence>
<dbReference type="InterPro" id="IPR027417">
    <property type="entry name" value="P-loop_NTPase"/>
</dbReference>
<dbReference type="GO" id="GO:0005829">
    <property type="term" value="C:cytosol"/>
    <property type="evidence" value="ECO:0007669"/>
    <property type="project" value="TreeGrafter"/>
</dbReference>
<name>A0A1I8GD93_9PLAT</name>
<keyword evidence="5" id="KW-1185">Reference proteome</keyword>
<dbReference type="GO" id="GO:0006000">
    <property type="term" value="P:fructose metabolic process"/>
    <property type="evidence" value="ECO:0007669"/>
    <property type="project" value="InterPro"/>
</dbReference>
<dbReference type="FunFam" id="3.40.50.300:FF:000644">
    <property type="entry name" value="GpmB, Fructose-2,6-bisphosphatase"/>
    <property type="match status" value="1"/>
</dbReference>
<dbReference type="CDD" id="cd07067">
    <property type="entry name" value="HP_PGM_like"/>
    <property type="match status" value="1"/>
</dbReference>
<dbReference type="PROSITE" id="PS00175">
    <property type="entry name" value="PG_MUTASE"/>
    <property type="match status" value="1"/>
</dbReference>
<dbReference type="Pfam" id="PF00300">
    <property type="entry name" value="His_Phos_1"/>
    <property type="match status" value="1"/>
</dbReference>
<keyword evidence="3" id="KW-0378">Hydrolase</keyword>
<evidence type="ECO:0000256" key="4">
    <source>
        <dbReference type="ARBA" id="ARBA00022840"/>
    </source>
</evidence>
<dbReference type="InterPro" id="IPR003094">
    <property type="entry name" value="6Pfruct_kin"/>
</dbReference>
<comment type="similarity">
    <text evidence="1">In the C-terminal section; belongs to the phosphoglycerate mutase family.</text>
</comment>
<dbReference type="AlphaFoldDB" id="A0A1I8GD93"/>
<dbReference type="FunFam" id="3.40.50.1240:FF:000005">
    <property type="entry name" value="GpmB, Fructose-2,6-bisphosphatase"/>
    <property type="match status" value="1"/>
</dbReference>
<dbReference type="SUPFAM" id="SSF53254">
    <property type="entry name" value="Phosphoglycerate mutase-like"/>
    <property type="match status" value="1"/>
</dbReference>
<dbReference type="STRING" id="282301.A0A1I8GD93"/>
<dbReference type="GO" id="GO:0004331">
    <property type="term" value="F:fructose-2,6-bisphosphate 2-phosphatase activity"/>
    <property type="evidence" value="ECO:0007669"/>
    <property type="project" value="TreeGrafter"/>
</dbReference>